<feature type="compositionally biased region" description="Polar residues" evidence="1">
    <location>
        <begin position="456"/>
        <end position="467"/>
    </location>
</feature>
<dbReference type="Proteomes" id="UP001500621">
    <property type="component" value="Unassembled WGS sequence"/>
</dbReference>
<gene>
    <name evidence="2" type="ORF">GCM10023226_27830</name>
</gene>
<reference evidence="3" key="1">
    <citation type="journal article" date="2019" name="Int. J. Syst. Evol. Microbiol.">
        <title>The Global Catalogue of Microorganisms (GCM) 10K type strain sequencing project: providing services to taxonomists for standard genome sequencing and annotation.</title>
        <authorList>
            <consortium name="The Broad Institute Genomics Platform"/>
            <consortium name="The Broad Institute Genome Sequencing Center for Infectious Disease"/>
            <person name="Wu L."/>
            <person name="Ma J."/>
        </authorList>
    </citation>
    <scope>NUCLEOTIDE SEQUENCE [LARGE SCALE GENOMIC DNA]</scope>
    <source>
        <strain evidence="3">JCM 18127</strain>
    </source>
</reference>
<comment type="caution">
    <text evidence="2">The sequence shown here is derived from an EMBL/GenBank/DDBJ whole genome shotgun (WGS) entry which is preliminary data.</text>
</comment>
<evidence type="ECO:0000256" key="1">
    <source>
        <dbReference type="SAM" id="MobiDB-lite"/>
    </source>
</evidence>
<feature type="region of interest" description="Disordered" evidence="1">
    <location>
        <begin position="447"/>
        <end position="467"/>
    </location>
</feature>
<keyword evidence="3" id="KW-1185">Reference proteome</keyword>
<dbReference type="EMBL" id="BAABIM010000003">
    <property type="protein sequence ID" value="GAA4688458.1"/>
    <property type="molecule type" value="Genomic_DNA"/>
</dbReference>
<dbReference type="RefSeq" id="WP_345266868.1">
    <property type="nucleotide sequence ID" value="NZ_BAABIM010000003.1"/>
</dbReference>
<name>A0ABP8WIJ0_9ACTN</name>
<sequence>MSSHREAPEISKDPVADGTDVYAFVSPDKPSTVTLIANFIPLQKPDSGPNFFEFGDDVLYEIHVANSGRATPDISYQFRFSTRIRNPRTFLYNTGPIQNISDAAWNRPQTYTVTQVTRRGRQTTRKVLGTNLPCPPVNVGVRSTPDYPALARQAVRFLPAGKRVFAGQRADAFHVDLGSIFDLGALRPFNEAHLINMPEMNGRNSTQSFNVHSIALQIPIEQLTRTGRRPSGVSDPAATIGVWATASRQKSRVLDRKQARYVGVGPWKQVSRLANPLFNEVIVPMAEKDRWNIRPPSGDKQYQRYVYRPELAGLLPQLYPGVFPRLAAYRKERADLHAILLTGIPAGVVDGFQNFTGPTPADMLRLNVAVPPTAEPNPLGLVAGDAAGFPNGRRVGDDVVTVELRAVAGLTIPLVDPSFTPDDAAAAVEDGTSNTNAPLLANFPYLGHPGGGYQTEPGTTSVGSGQR</sequence>
<evidence type="ECO:0000313" key="3">
    <source>
        <dbReference type="Proteomes" id="UP001500621"/>
    </source>
</evidence>
<proteinExistence type="predicted"/>
<dbReference type="Pfam" id="PF14224">
    <property type="entry name" value="DUF4331"/>
    <property type="match status" value="1"/>
</dbReference>
<organism evidence="2 3">
    <name type="scientific">Nocardioides nanhaiensis</name>
    <dbReference type="NCBI Taxonomy" id="1476871"/>
    <lineage>
        <taxon>Bacteria</taxon>
        <taxon>Bacillati</taxon>
        <taxon>Actinomycetota</taxon>
        <taxon>Actinomycetes</taxon>
        <taxon>Propionibacteriales</taxon>
        <taxon>Nocardioidaceae</taxon>
        <taxon>Nocardioides</taxon>
    </lineage>
</organism>
<evidence type="ECO:0000313" key="2">
    <source>
        <dbReference type="EMBL" id="GAA4688458.1"/>
    </source>
</evidence>
<dbReference type="InterPro" id="IPR025566">
    <property type="entry name" value="DUF4331"/>
</dbReference>
<protein>
    <submittedName>
        <fullName evidence="2">DUF4331 domain-containing protein</fullName>
    </submittedName>
</protein>
<accession>A0ABP8WIJ0</accession>